<sequence>MIYNQKLVQDTVRMINDLKQKALQNNIVFETVLFMKTWPVEIAKIHKQLQTITSKKANWDFYLYKNFSDKVVTEADLVKVLNSIKYRNITFIFPISGIPVDKAIELSDNVQIVKISEINILKNLDKNYMDFLEHYQNESANVISITVLSEPNNDSYSYCDAVNLATMIISLLNFCLKDINSSFILN</sequence>
<reference evidence="1 2" key="1">
    <citation type="submission" date="2019-09" db="EMBL/GenBank/DDBJ databases">
        <title>Comparative analysis of L. crispatus genomes revealed niche specific adaptation to different host and body sites.</title>
        <authorList>
            <person name="Pan M."/>
            <person name="Hidalgo-Cantabrana C."/>
            <person name="Barrangou R."/>
        </authorList>
    </citation>
    <scope>NUCLEOTIDE SEQUENCE [LARGE SCALE GENOMIC DNA]</scope>
    <source>
        <strain evidence="1 2">NCK973</strain>
    </source>
</reference>
<gene>
    <name evidence="1" type="ORF">F1C02_06405</name>
</gene>
<protein>
    <submittedName>
        <fullName evidence="1">Uncharacterized protein</fullName>
    </submittedName>
</protein>
<feature type="non-terminal residue" evidence="1">
    <location>
        <position position="186"/>
    </location>
</feature>
<dbReference type="RefSeq" id="WP_150399012.1">
    <property type="nucleotide sequence ID" value="NZ_VUAO01000014.1"/>
</dbReference>
<accession>A0AB73BPL8</accession>
<proteinExistence type="predicted"/>
<name>A0AB73BPL8_9LACO</name>
<evidence type="ECO:0000313" key="1">
    <source>
        <dbReference type="EMBL" id="KAA8797731.1"/>
    </source>
</evidence>
<evidence type="ECO:0000313" key="2">
    <source>
        <dbReference type="Proteomes" id="UP000322051"/>
    </source>
</evidence>
<dbReference type="EMBL" id="VUAO01000014">
    <property type="protein sequence ID" value="KAA8797731.1"/>
    <property type="molecule type" value="Genomic_DNA"/>
</dbReference>
<dbReference type="Proteomes" id="UP000322051">
    <property type="component" value="Unassembled WGS sequence"/>
</dbReference>
<dbReference type="AlphaFoldDB" id="A0AB73BPL8"/>
<organism evidence="1 2">
    <name type="scientific">Lactobacillus crispatus</name>
    <dbReference type="NCBI Taxonomy" id="47770"/>
    <lineage>
        <taxon>Bacteria</taxon>
        <taxon>Bacillati</taxon>
        <taxon>Bacillota</taxon>
        <taxon>Bacilli</taxon>
        <taxon>Lactobacillales</taxon>
        <taxon>Lactobacillaceae</taxon>
        <taxon>Lactobacillus</taxon>
    </lineage>
</organism>
<comment type="caution">
    <text evidence="1">The sequence shown here is derived from an EMBL/GenBank/DDBJ whole genome shotgun (WGS) entry which is preliminary data.</text>
</comment>